<name>A0AA37W1J2_9GAMM</name>
<dbReference type="EMBL" id="BSNC01000004">
    <property type="protein sequence ID" value="GLP96297.1"/>
    <property type="molecule type" value="Genomic_DNA"/>
</dbReference>
<reference evidence="6" key="2">
    <citation type="submission" date="2023-01" db="EMBL/GenBank/DDBJ databases">
        <title>Draft genome sequence of Paraferrimonas sedimenticola strain NBRC 101628.</title>
        <authorList>
            <person name="Sun Q."/>
            <person name="Mori K."/>
        </authorList>
    </citation>
    <scope>NUCLEOTIDE SEQUENCE</scope>
    <source>
        <strain evidence="6">NBRC 101628</strain>
    </source>
</reference>
<organism evidence="6 7">
    <name type="scientific">Paraferrimonas sedimenticola</name>
    <dbReference type="NCBI Taxonomy" id="375674"/>
    <lineage>
        <taxon>Bacteria</taxon>
        <taxon>Pseudomonadati</taxon>
        <taxon>Pseudomonadota</taxon>
        <taxon>Gammaproteobacteria</taxon>
        <taxon>Alteromonadales</taxon>
        <taxon>Ferrimonadaceae</taxon>
        <taxon>Paraferrimonas</taxon>
    </lineage>
</organism>
<dbReference type="InterPro" id="IPR036388">
    <property type="entry name" value="WH-like_DNA-bd_sf"/>
</dbReference>
<dbReference type="PROSITE" id="PS50931">
    <property type="entry name" value="HTH_LYSR"/>
    <property type="match status" value="1"/>
</dbReference>
<feature type="domain" description="HTH lysR-type" evidence="5">
    <location>
        <begin position="1"/>
        <end position="59"/>
    </location>
</feature>
<evidence type="ECO:0000256" key="3">
    <source>
        <dbReference type="ARBA" id="ARBA00023125"/>
    </source>
</evidence>
<evidence type="ECO:0000259" key="5">
    <source>
        <dbReference type="PROSITE" id="PS50931"/>
    </source>
</evidence>
<dbReference type="AlphaFoldDB" id="A0AA37W1J2"/>
<evidence type="ECO:0000256" key="2">
    <source>
        <dbReference type="ARBA" id="ARBA00023015"/>
    </source>
</evidence>
<sequence>MNSLAQLQAFVATAELGSFKQAAIKLKKRASTIAELVASLEAEKQVQLFVRNTRQLQITENGTQILSGAKAVLKEAQRFSIAVEHINQGQPIQFRIGIGSLMAGLDVTQSLNKLKLQFPSMALEVLVADSAQVVEWIHQGELDAGIVVAPFETSPALVTKALYPIQRAIIAPKSWALNNEVAPEQQLVERRQIMFTGDRSERAANTRITQANSSQDIIGMVADGQGWAKLPLKLVQNSIIAKQISVFVLPQATGDMEQAQLAFLSDNAQSTAIQKMHEILTDSAAKV</sequence>
<dbReference type="Pfam" id="PF03466">
    <property type="entry name" value="LysR_substrate"/>
    <property type="match status" value="1"/>
</dbReference>
<evidence type="ECO:0000313" key="6">
    <source>
        <dbReference type="EMBL" id="GLP96297.1"/>
    </source>
</evidence>
<keyword evidence="2" id="KW-0805">Transcription regulation</keyword>
<dbReference type="SUPFAM" id="SSF46785">
    <property type="entry name" value="Winged helix' DNA-binding domain"/>
    <property type="match status" value="1"/>
</dbReference>
<dbReference type="PANTHER" id="PTHR30126:SF91">
    <property type="entry name" value="LYSR FAMILY TRANSCRIPTIONAL REGULATOR"/>
    <property type="match status" value="1"/>
</dbReference>
<comment type="caution">
    <text evidence="6">The sequence shown here is derived from an EMBL/GenBank/DDBJ whole genome shotgun (WGS) entry which is preliminary data.</text>
</comment>
<dbReference type="SUPFAM" id="SSF53850">
    <property type="entry name" value="Periplasmic binding protein-like II"/>
    <property type="match status" value="1"/>
</dbReference>
<dbReference type="CDD" id="cd05466">
    <property type="entry name" value="PBP2_LTTR_substrate"/>
    <property type="match status" value="1"/>
</dbReference>
<dbReference type="Proteomes" id="UP001161422">
    <property type="component" value="Unassembled WGS sequence"/>
</dbReference>
<dbReference type="Gene3D" id="1.10.10.10">
    <property type="entry name" value="Winged helix-like DNA-binding domain superfamily/Winged helix DNA-binding domain"/>
    <property type="match status" value="1"/>
</dbReference>
<dbReference type="InterPro" id="IPR005119">
    <property type="entry name" value="LysR_subst-bd"/>
</dbReference>
<gene>
    <name evidence="6" type="ORF">GCM10007895_16030</name>
</gene>
<evidence type="ECO:0000313" key="7">
    <source>
        <dbReference type="Proteomes" id="UP001161422"/>
    </source>
</evidence>
<dbReference type="GO" id="GO:0000976">
    <property type="term" value="F:transcription cis-regulatory region binding"/>
    <property type="evidence" value="ECO:0007669"/>
    <property type="project" value="TreeGrafter"/>
</dbReference>
<proteinExistence type="inferred from homology"/>
<dbReference type="GO" id="GO:0003700">
    <property type="term" value="F:DNA-binding transcription factor activity"/>
    <property type="evidence" value="ECO:0007669"/>
    <property type="project" value="InterPro"/>
</dbReference>
<evidence type="ECO:0000256" key="1">
    <source>
        <dbReference type="ARBA" id="ARBA00009437"/>
    </source>
</evidence>
<accession>A0AA37W1J2</accession>
<evidence type="ECO:0000256" key="4">
    <source>
        <dbReference type="ARBA" id="ARBA00023163"/>
    </source>
</evidence>
<dbReference type="InterPro" id="IPR036390">
    <property type="entry name" value="WH_DNA-bd_sf"/>
</dbReference>
<dbReference type="Pfam" id="PF00126">
    <property type="entry name" value="HTH_1"/>
    <property type="match status" value="1"/>
</dbReference>
<keyword evidence="7" id="KW-1185">Reference proteome</keyword>
<keyword evidence="4" id="KW-0804">Transcription</keyword>
<comment type="similarity">
    <text evidence="1">Belongs to the LysR transcriptional regulatory family.</text>
</comment>
<dbReference type="RefSeq" id="WP_095505266.1">
    <property type="nucleotide sequence ID" value="NZ_BSNC01000004.1"/>
</dbReference>
<dbReference type="Gene3D" id="3.40.190.290">
    <property type="match status" value="1"/>
</dbReference>
<reference evidence="6" key="1">
    <citation type="journal article" date="2014" name="Int. J. Syst. Evol. Microbiol.">
        <title>Complete genome sequence of Corynebacterium casei LMG S-19264T (=DSM 44701T), isolated from a smear-ripened cheese.</title>
        <authorList>
            <consortium name="US DOE Joint Genome Institute (JGI-PGF)"/>
            <person name="Walter F."/>
            <person name="Albersmeier A."/>
            <person name="Kalinowski J."/>
            <person name="Ruckert C."/>
        </authorList>
    </citation>
    <scope>NUCLEOTIDE SEQUENCE</scope>
    <source>
        <strain evidence="6">NBRC 101628</strain>
    </source>
</reference>
<dbReference type="PANTHER" id="PTHR30126">
    <property type="entry name" value="HTH-TYPE TRANSCRIPTIONAL REGULATOR"/>
    <property type="match status" value="1"/>
</dbReference>
<dbReference type="InterPro" id="IPR000847">
    <property type="entry name" value="LysR_HTH_N"/>
</dbReference>
<keyword evidence="3" id="KW-0238">DNA-binding</keyword>
<protein>
    <submittedName>
        <fullName evidence="6">Transcriptional regulator</fullName>
    </submittedName>
</protein>